<dbReference type="Gene3D" id="3.50.50.60">
    <property type="entry name" value="FAD/NAD(P)-binding domain"/>
    <property type="match status" value="1"/>
</dbReference>
<reference evidence="6 7" key="1">
    <citation type="submission" date="2018-06" db="EMBL/GenBank/DDBJ databases">
        <title>Extensive metabolic versatility and redundancy in microbially diverse, dynamic hydrothermal sediments.</title>
        <authorList>
            <person name="Dombrowski N."/>
            <person name="Teske A."/>
            <person name="Baker B.J."/>
        </authorList>
    </citation>
    <scope>NUCLEOTIDE SEQUENCE [LARGE SCALE GENOMIC DNA]</scope>
    <source>
        <strain evidence="6">B47_G16</strain>
    </source>
</reference>
<dbReference type="InterPro" id="IPR036188">
    <property type="entry name" value="FAD/NAD-bd_sf"/>
</dbReference>
<comment type="cofactor">
    <cofactor evidence="1">
        <name>FAD</name>
        <dbReference type="ChEBI" id="CHEBI:57692"/>
    </cofactor>
</comment>
<dbReference type="Proteomes" id="UP000279422">
    <property type="component" value="Unassembled WGS sequence"/>
</dbReference>
<keyword evidence="3" id="KW-0274">FAD</keyword>
<dbReference type="InterPro" id="IPR055178">
    <property type="entry name" value="RsdA/BaiN/AoA(So)-like_dom"/>
</dbReference>
<dbReference type="Gene3D" id="1.10.8.260">
    <property type="entry name" value="HI0933 insert domain-like"/>
    <property type="match status" value="1"/>
</dbReference>
<dbReference type="Gene3D" id="2.40.30.10">
    <property type="entry name" value="Translation factors"/>
    <property type="match status" value="1"/>
</dbReference>
<dbReference type="InterPro" id="IPR057661">
    <property type="entry name" value="RsdA/BaiN/AoA(So)_Rossmann"/>
</dbReference>
<dbReference type="InterPro" id="IPR023166">
    <property type="entry name" value="BaiN-like_dom_sf"/>
</dbReference>
<dbReference type="SUPFAM" id="SSF160996">
    <property type="entry name" value="HI0933 insert domain-like"/>
    <property type="match status" value="1"/>
</dbReference>
<evidence type="ECO:0000259" key="4">
    <source>
        <dbReference type="Pfam" id="PF03486"/>
    </source>
</evidence>
<dbReference type="PRINTS" id="PR00368">
    <property type="entry name" value="FADPNR"/>
</dbReference>
<protein>
    <submittedName>
        <fullName evidence="6">Aminoacetone oxidase family FAD-binding enzyme</fullName>
    </submittedName>
</protein>
<dbReference type="Pfam" id="PF22780">
    <property type="entry name" value="HI0933_like_1st"/>
    <property type="match status" value="1"/>
</dbReference>
<name>A0A497E446_UNCAE</name>
<comment type="caution">
    <text evidence="6">The sequence shown here is derived from an EMBL/GenBank/DDBJ whole genome shotgun (WGS) entry which is preliminary data.</text>
</comment>
<organism evidence="6 7">
    <name type="scientific">Aerophobetes bacterium</name>
    <dbReference type="NCBI Taxonomy" id="2030807"/>
    <lineage>
        <taxon>Bacteria</taxon>
        <taxon>Candidatus Aerophobota</taxon>
    </lineage>
</organism>
<keyword evidence="2" id="KW-0285">Flavoprotein</keyword>
<evidence type="ECO:0000256" key="2">
    <source>
        <dbReference type="ARBA" id="ARBA00022630"/>
    </source>
</evidence>
<evidence type="ECO:0000313" key="7">
    <source>
        <dbReference type="Proteomes" id="UP000279422"/>
    </source>
</evidence>
<dbReference type="Pfam" id="PF03486">
    <property type="entry name" value="HI0933_like"/>
    <property type="match status" value="1"/>
</dbReference>
<gene>
    <name evidence="6" type="ORF">DRJ00_05675</name>
</gene>
<dbReference type="AlphaFoldDB" id="A0A497E446"/>
<dbReference type="EMBL" id="QMPZ01000078">
    <property type="protein sequence ID" value="RLE08817.1"/>
    <property type="molecule type" value="Genomic_DNA"/>
</dbReference>
<evidence type="ECO:0000256" key="3">
    <source>
        <dbReference type="ARBA" id="ARBA00022827"/>
    </source>
</evidence>
<evidence type="ECO:0000313" key="6">
    <source>
        <dbReference type="EMBL" id="RLE08817.1"/>
    </source>
</evidence>
<sequence>MKKKIYHVAIIGAGPAGMMAAITAAERDSSVLLLERNSCAGKKLLISGKGRCNLTNVGPIEKFLDNFPRNGKFLHSAFARFFNEELMDFFTERGLKVKVERGGRVFPESDSSKDVLNVLLSCLRKLGVDIKYNQRVIKAEKNNAQFVIFTKKNKFFSRKLVIATGGLSYPKTGSSGDGLILAKKFGHTIVKPQPALVGIEIKEKFVKKWQGLSLKNVTCSLLADGKKVKSEFGDMLFTHYGVSGPIILNLSASAYECLKTSRKVELSINFKPALDTKKIDLRLLREFKQAPNKELKTIFANLLPKRLIEEFLNYIKIDGKLRANQITRFQRNKIIKGLTDFRLTVARTRPLKEAIVTRGGVETREINPRTMESKIVQGLYFAGEVIDVDARTGGYNMQAAFSTGYICGIASSH</sequence>
<dbReference type="PANTHER" id="PTHR42887:SF2">
    <property type="entry name" value="OS12G0638800 PROTEIN"/>
    <property type="match status" value="1"/>
</dbReference>
<feature type="domain" description="RsdA/BaiN/AoA(So)-like insert" evidence="5">
    <location>
        <begin position="193"/>
        <end position="356"/>
    </location>
</feature>
<dbReference type="PRINTS" id="PR00411">
    <property type="entry name" value="PNDRDTASEI"/>
</dbReference>
<accession>A0A497E446</accession>
<feature type="domain" description="RsdA/BaiN/AoA(So)-like Rossmann fold-like" evidence="4">
    <location>
        <begin position="7"/>
        <end position="408"/>
    </location>
</feature>
<evidence type="ECO:0000259" key="5">
    <source>
        <dbReference type="Pfam" id="PF22780"/>
    </source>
</evidence>
<dbReference type="NCBIfam" id="TIGR00275">
    <property type="entry name" value="aminoacetone oxidase family FAD-binding enzyme"/>
    <property type="match status" value="1"/>
</dbReference>
<proteinExistence type="predicted"/>
<dbReference type="PANTHER" id="PTHR42887">
    <property type="entry name" value="OS12G0638800 PROTEIN"/>
    <property type="match status" value="1"/>
</dbReference>
<dbReference type="InterPro" id="IPR004792">
    <property type="entry name" value="BaiN-like"/>
</dbReference>
<evidence type="ECO:0000256" key="1">
    <source>
        <dbReference type="ARBA" id="ARBA00001974"/>
    </source>
</evidence>
<dbReference type="SUPFAM" id="SSF51905">
    <property type="entry name" value="FAD/NAD(P)-binding domain"/>
    <property type="match status" value="1"/>
</dbReference>